<feature type="domain" description="HTH araC/xylS-type" evidence="4">
    <location>
        <begin position="222"/>
        <end position="319"/>
    </location>
</feature>
<reference evidence="5" key="1">
    <citation type="submission" date="2022-06" db="EMBL/GenBank/DDBJ databases">
        <title>Alkalicoccobacillus porphyridii sp. nov., isolated from a marine red alga, Porphyridium purpureum and reclassification of Shouchella plakortidis and Shouchella gibsonii as Alkalicoccobacillus plakortidis comb. nov. and Alkalicoccobacillus gibsonii comb. nov.</title>
        <authorList>
            <person name="Kim K.H."/>
            <person name="Lee J.K."/>
            <person name="Han D.M."/>
            <person name="Baek J.H."/>
            <person name="Jeon C.O."/>
        </authorList>
    </citation>
    <scope>NUCLEOTIDE SEQUENCE</scope>
    <source>
        <strain evidence="5">DSM 19153</strain>
    </source>
</reference>
<dbReference type="PANTHER" id="PTHR43280">
    <property type="entry name" value="ARAC-FAMILY TRANSCRIPTIONAL REGULATOR"/>
    <property type="match status" value="1"/>
</dbReference>
<dbReference type="RefSeq" id="WP_251607918.1">
    <property type="nucleotide sequence ID" value="NZ_JAMQJY010000001.1"/>
</dbReference>
<evidence type="ECO:0000256" key="2">
    <source>
        <dbReference type="ARBA" id="ARBA00023125"/>
    </source>
</evidence>
<dbReference type="InterPro" id="IPR009057">
    <property type="entry name" value="Homeodomain-like_sf"/>
</dbReference>
<evidence type="ECO:0000256" key="1">
    <source>
        <dbReference type="ARBA" id="ARBA00023015"/>
    </source>
</evidence>
<proteinExistence type="predicted"/>
<dbReference type="Gene3D" id="1.10.10.60">
    <property type="entry name" value="Homeodomain-like"/>
    <property type="match status" value="2"/>
</dbReference>
<keyword evidence="2" id="KW-0238">DNA-binding</keyword>
<gene>
    <name evidence="5" type="ORF">NDM98_12100</name>
</gene>
<dbReference type="InterPro" id="IPR020449">
    <property type="entry name" value="Tscrpt_reg_AraC-type_HTH"/>
</dbReference>
<dbReference type="InterPro" id="IPR014710">
    <property type="entry name" value="RmlC-like_jellyroll"/>
</dbReference>
<dbReference type="InterPro" id="IPR037923">
    <property type="entry name" value="HTH-like"/>
</dbReference>
<dbReference type="SMART" id="SM00342">
    <property type="entry name" value="HTH_ARAC"/>
    <property type="match status" value="1"/>
</dbReference>
<dbReference type="InterPro" id="IPR018060">
    <property type="entry name" value="HTH_AraC"/>
</dbReference>
<keyword evidence="1" id="KW-0805">Transcription regulation</keyword>
<dbReference type="EMBL" id="JAMQJY010000001">
    <property type="protein sequence ID" value="MCM2676164.1"/>
    <property type="molecule type" value="Genomic_DNA"/>
</dbReference>
<dbReference type="PROSITE" id="PS01124">
    <property type="entry name" value="HTH_ARAC_FAMILY_2"/>
    <property type="match status" value="1"/>
</dbReference>
<evidence type="ECO:0000313" key="6">
    <source>
        <dbReference type="Proteomes" id="UP001203665"/>
    </source>
</evidence>
<dbReference type="Pfam" id="PF02311">
    <property type="entry name" value="AraC_binding"/>
    <property type="match status" value="1"/>
</dbReference>
<dbReference type="Proteomes" id="UP001203665">
    <property type="component" value="Unassembled WGS sequence"/>
</dbReference>
<keyword evidence="6" id="KW-1185">Reference proteome</keyword>
<organism evidence="5 6">
    <name type="scientific">Alkalicoccobacillus plakortidis</name>
    <dbReference type="NCBI Taxonomy" id="444060"/>
    <lineage>
        <taxon>Bacteria</taxon>
        <taxon>Bacillati</taxon>
        <taxon>Bacillota</taxon>
        <taxon>Bacilli</taxon>
        <taxon>Bacillales</taxon>
        <taxon>Bacillaceae</taxon>
        <taxon>Alkalicoccobacillus</taxon>
    </lineage>
</organism>
<evidence type="ECO:0000313" key="5">
    <source>
        <dbReference type="EMBL" id="MCM2676164.1"/>
    </source>
</evidence>
<dbReference type="SUPFAM" id="SSF51215">
    <property type="entry name" value="Regulatory protein AraC"/>
    <property type="match status" value="1"/>
</dbReference>
<dbReference type="SUPFAM" id="SSF46689">
    <property type="entry name" value="Homeodomain-like"/>
    <property type="match status" value="1"/>
</dbReference>
<protein>
    <submittedName>
        <fullName evidence="5">AraC family transcriptional regulator</fullName>
    </submittedName>
</protein>
<dbReference type="PANTHER" id="PTHR43280:SF2">
    <property type="entry name" value="HTH-TYPE TRANSCRIPTIONAL REGULATOR EXSA"/>
    <property type="match status" value="1"/>
</dbReference>
<evidence type="ECO:0000259" key="4">
    <source>
        <dbReference type="PROSITE" id="PS01124"/>
    </source>
</evidence>
<accession>A0ABT0XJU9</accession>
<dbReference type="Gene3D" id="2.60.120.10">
    <property type="entry name" value="Jelly Rolls"/>
    <property type="match status" value="1"/>
</dbReference>
<dbReference type="PRINTS" id="PR00032">
    <property type="entry name" value="HTHARAC"/>
</dbReference>
<name>A0ABT0XJU9_9BACI</name>
<sequence>MMKEKILEQLTPLTDEERDILSDNKVSQNRYTSQSQFTTVESKKFLTNNETIMVRKHTRFVHFPKHKHDYIEMSYVLQGSFTQTIAGKKLELKEGELMFLNQHIEHEINPCNKEDIIINFIIQPSFFEYIFSFLNIRGPIYRFLMDSLYTYSYQGQYLTFKTADNHTLQNLILTIIHEILNPVDVSEARVKLQVGLLLVELSQNEHQIEGAETLTLHSSWIQETLAYINQSYSTATLVEIADKLNQHDYVLSRAIKQMTNQTFKELLQEKRLSIACELMAKTDLPIVMIVNQVGYDNVSYFYRIFQKRYGMTPKIYRESL</sequence>
<dbReference type="InterPro" id="IPR003313">
    <property type="entry name" value="AraC-bd"/>
</dbReference>
<evidence type="ECO:0000256" key="3">
    <source>
        <dbReference type="ARBA" id="ARBA00023163"/>
    </source>
</evidence>
<dbReference type="Pfam" id="PF12833">
    <property type="entry name" value="HTH_18"/>
    <property type="match status" value="1"/>
</dbReference>
<keyword evidence="3" id="KW-0804">Transcription</keyword>
<comment type="caution">
    <text evidence="5">The sequence shown here is derived from an EMBL/GenBank/DDBJ whole genome shotgun (WGS) entry which is preliminary data.</text>
</comment>